<reference evidence="14 15" key="1">
    <citation type="submission" date="2018-08" db="EMBL/GenBank/DDBJ databases">
        <title>Recombination of ecologically and evolutionarily significant loci maintains genetic cohesion in the Pseudomonas syringae species complex.</title>
        <authorList>
            <person name="Dillon M."/>
            <person name="Thakur S."/>
            <person name="Almeida R.N.D."/>
            <person name="Weir B.S."/>
            <person name="Guttman D.S."/>
        </authorList>
    </citation>
    <scope>NUCLEOTIDE SEQUENCE [LARGE SCALE GENOMIC DNA]</scope>
    <source>
        <strain evidence="14 15">ICMP 11288</strain>
    </source>
</reference>
<dbReference type="Pfam" id="PF01266">
    <property type="entry name" value="DAO"/>
    <property type="match status" value="1"/>
</dbReference>
<evidence type="ECO:0000256" key="10">
    <source>
        <dbReference type="ARBA" id="ARBA00049055"/>
    </source>
</evidence>
<organism evidence="14 15">
    <name type="scientific">Pseudomonas salomonii</name>
    <dbReference type="NCBI Taxonomy" id="191391"/>
    <lineage>
        <taxon>Bacteria</taxon>
        <taxon>Pseudomonadati</taxon>
        <taxon>Pseudomonadota</taxon>
        <taxon>Gammaproteobacteria</taxon>
        <taxon>Pseudomonadales</taxon>
        <taxon>Pseudomonadaceae</taxon>
        <taxon>Pseudomonas</taxon>
    </lineage>
</organism>
<evidence type="ECO:0000256" key="6">
    <source>
        <dbReference type="ARBA" id="ARBA00022630"/>
    </source>
</evidence>
<keyword evidence="5" id="KW-0963">Cytoplasm</keyword>
<dbReference type="EC" id="1.1.5.3" evidence="4 11"/>
<dbReference type="FunFam" id="1.10.8.870:FF:000002">
    <property type="entry name" value="Glycerol-3-phosphate dehydrogenase"/>
    <property type="match status" value="1"/>
</dbReference>
<evidence type="ECO:0000256" key="11">
    <source>
        <dbReference type="RuleBase" id="RU361217"/>
    </source>
</evidence>
<evidence type="ECO:0000259" key="12">
    <source>
        <dbReference type="Pfam" id="PF01266"/>
    </source>
</evidence>
<dbReference type="NCBIfam" id="NF009906">
    <property type="entry name" value="PRK13369.1"/>
    <property type="match status" value="1"/>
</dbReference>
<dbReference type="PANTHER" id="PTHR11985">
    <property type="entry name" value="GLYCEROL-3-PHOSPHATE DEHYDROGENASE"/>
    <property type="match status" value="1"/>
</dbReference>
<dbReference type="InterPro" id="IPR031656">
    <property type="entry name" value="DAO_C"/>
</dbReference>
<dbReference type="InterPro" id="IPR038299">
    <property type="entry name" value="DAO_C_sf"/>
</dbReference>
<dbReference type="Proteomes" id="UP000277179">
    <property type="component" value="Unassembled WGS sequence"/>
</dbReference>
<dbReference type="GO" id="GO:0004368">
    <property type="term" value="F:glycerol-3-phosphate dehydrogenase (quinone) activity"/>
    <property type="evidence" value="ECO:0007669"/>
    <property type="project" value="UniProtKB-EC"/>
</dbReference>
<dbReference type="GO" id="GO:0046168">
    <property type="term" value="P:glycerol-3-phosphate catabolic process"/>
    <property type="evidence" value="ECO:0007669"/>
    <property type="project" value="TreeGrafter"/>
</dbReference>
<dbReference type="PROSITE" id="PS00978">
    <property type="entry name" value="FAD_G3PDH_2"/>
    <property type="match status" value="1"/>
</dbReference>
<comment type="similarity">
    <text evidence="3 11">Belongs to the FAD-dependent glycerol-3-phosphate dehydrogenase family.</text>
</comment>
<dbReference type="NCBIfam" id="NF008899">
    <property type="entry name" value="PRK12266.1"/>
    <property type="match status" value="1"/>
</dbReference>
<dbReference type="Gene3D" id="3.50.50.60">
    <property type="entry name" value="FAD/NAD(P)-binding domain"/>
    <property type="match status" value="1"/>
</dbReference>
<comment type="cofactor">
    <cofactor evidence="1 11">
        <name>FAD</name>
        <dbReference type="ChEBI" id="CHEBI:57692"/>
    </cofactor>
</comment>
<protein>
    <recommendedName>
        <fullName evidence="4 11">Glycerol-3-phosphate dehydrogenase</fullName>
        <ecNumber evidence="4 11">1.1.5.3</ecNumber>
    </recommendedName>
</protein>
<proteinExistence type="inferred from homology"/>
<dbReference type="InterPro" id="IPR036188">
    <property type="entry name" value="FAD/NAD-bd_sf"/>
</dbReference>
<dbReference type="Gene3D" id="1.10.8.870">
    <property type="entry name" value="Alpha-glycerophosphate oxidase, cap domain"/>
    <property type="match status" value="1"/>
</dbReference>
<dbReference type="SUPFAM" id="SSF51905">
    <property type="entry name" value="FAD/NAD(P)-binding domain"/>
    <property type="match status" value="1"/>
</dbReference>
<dbReference type="InterPro" id="IPR006076">
    <property type="entry name" value="FAD-dep_OxRdtase"/>
</dbReference>
<dbReference type="GO" id="GO:0009331">
    <property type="term" value="C:glycerol-3-phosphate dehydrogenase (FAD) complex"/>
    <property type="evidence" value="ECO:0007669"/>
    <property type="project" value="UniProtKB-UniRule"/>
</dbReference>
<comment type="catalytic activity">
    <reaction evidence="10 11">
        <text>a quinone + sn-glycerol 3-phosphate = dihydroxyacetone phosphate + a quinol</text>
        <dbReference type="Rhea" id="RHEA:18977"/>
        <dbReference type="ChEBI" id="CHEBI:24646"/>
        <dbReference type="ChEBI" id="CHEBI:57597"/>
        <dbReference type="ChEBI" id="CHEBI:57642"/>
        <dbReference type="ChEBI" id="CHEBI:132124"/>
        <dbReference type="EC" id="1.1.5.3"/>
    </reaction>
</comment>
<evidence type="ECO:0000256" key="9">
    <source>
        <dbReference type="ARBA" id="ARBA00023002"/>
    </source>
</evidence>
<dbReference type="PROSITE" id="PS00977">
    <property type="entry name" value="FAD_G3PDH_1"/>
    <property type="match status" value="1"/>
</dbReference>
<keyword evidence="7" id="KW-0319">Glycerol metabolism</keyword>
<dbReference type="PRINTS" id="PR01001">
    <property type="entry name" value="FADG3PDH"/>
</dbReference>
<dbReference type="InterPro" id="IPR000447">
    <property type="entry name" value="G3P_DH_FAD-dep"/>
</dbReference>
<comment type="subcellular location">
    <subcellularLocation>
        <location evidence="2">Cytoplasm</location>
    </subcellularLocation>
</comment>
<evidence type="ECO:0000313" key="15">
    <source>
        <dbReference type="Proteomes" id="UP000277179"/>
    </source>
</evidence>
<keyword evidence="6 11" id="KW-0285">Flavoprotein</keyword>
<dbReference type="EMBL" id="RBRL01000032">
    <property type="protein sequence ID" value="RMQ92777.1"/>
    <property type="molecule type" value="Genomic_DNA"/>
</dbReference>
<evidence type="ECO:0000256" key="4">
    <source>
        <dbReference type="ARBA" id="ARBA00013029"/>
    </source>
</evidence>
<dbReference type="AlphaFoldDB" id="A0A3M4QQP5"/>
<gene>
    <name evidence="14" type="ORF">ALP97_05186</name>
</gene>
<dbReference type="Pfam" id="PF16901">
    <property type="entry name" value="DAO_C"/>
    <property type="match status" value="1"/>
</dbReference>
<keyword evidence="8" id="KW-0274">FAD</keyword>
<keyword evidence="9 11" id="KW-0560">Oxidoreductase</keyword>
<evidence type="ECO:0000256" key="5">
    <source>
        <dbReference type="ARBA" id="ARBA00022490"/>
    </source>
</evidence>
<evidence type="ECO:0000256" key="8">
    <source>
        <dbReference type="ARBA" id="ARBA00022827"/>
    </source>
</evidence>
<accession>A0A3M4QQP5</accession>
<dbReference type="GO" id="GO:0006071">
    <property type="term" value="P:glycerol metabolic process"/>
    <property type="evidence" value="ECO:0007669"/>
    <property type="project" value="UniProtKB-KW"/>
</dbReference>
<feature type="domain" description="FAD dependent oxidoreductase" evidence="12">
    <location>
        <begin position="87"/>
        <end position="440"/>
    </location>
</feature>
<evidence type="ECO:0000256" key="7">
    <source>
        <dbReference type="ARBA" id="ARBA00022798"/>
    </source>
</evidence>
<name>A0A3M4QQP5_9PSED</name>
<dbReference type="PANTHER" id="PTHR11985:SF15">
    <property type="entry name" value="GLYCEROL-3-PHOSPHATE DEHYDROGENASE, MITOCHONDRIAL"/>
    <property type="match status" value="1"/>
</dbReference>
<evidence type="ECO:0000256" key="1">
    <source>
        <dbReference type="ARBA" id="ARBA00001974"/>
    </source>
</evidence>
<evidence type="ECO:0000256" key="2">
    <source>
        <dbReference type="ARBA" id="ARBA00004496"/>
    </source>
</evidence>
<sequence length="583" mass="64906">MGAGLARDSDRSDTTTPEPALGSCSQFFLFPPFDEFFQSKSGGCARVYQLPFSQMNINVRIPRRKRSRGQPMNPSTLPAPPLAEVYDVAVIGGGINGVGIAADAAGRGLSVFLCEKDDLASHTSSASSKLIHGGLRYLEHYEFRLVREALAEREVLLAKAPHIVKQMRFVLPHRPHLRPAWMIRAGLFLYDHLGKREKLAGSKSLKFGPDSPLKSEITKGFEYSDCWVDDARLVVLNAMAAREKGAHIHTQTRCISAHRSNGMWEMNMERADGSLFSIRARALVNAAGPWVAKFIKEDLKLDSPYGIRLIQGSHLIVPKLYEGAHAHILQNEDQRIVFTIPYLNHLTIIGTTDREYTGDPAKVAITEGETDYMLKVVNAHFKKQLSRDDIVHTYSGVRPLCNDESDNPSAITRDYTLSLSGGNGEAPILSVFGGKLTTYRKLAESAMAQLAPFFTQMRPSWTATASLPGGENMTTPEALAEAIRAKFDWVPSEIARRWSTTYGSRTWRLLEGVQSLADLGEHLGGGLYTREVDYLCAEEWVTQPQDVLWRRTKLGLFTTPQEQDNVQRYLCKVEQNRAKIEAA</sequence>
<evidence type="ECO:0000259" key="13">
    <source>
        <dbReference type="Pfam" id="PF16901"/>
    </source>
</evidence>
<evidence type="ECO:0000313" key="14">
    <source>
        <dbReference type="EMBL" id="RMQ92777.1"/>
    </source>
</evidence>
<dbReference type="Gene3D" id="6.10.250.1890">
    <property type="match status" value="1"/>
</dbReference>
<evidence type="ECO:0000256" key="3">
    <source>
        <dbReference type="ARBA" id="ARBA00007330"/>
    </source>
</evidence>
<feature type="domain" description="Alpha-glycerophosphate oxidase C-terminal" evidence="13">
    <location>
        <begin position="461"/>
        <end position="567"/>
    </location>
</feature>
<comment type="caution">
    <text evidence="14">The sequence shown here is derived from an EMBL/GenBank/DDBJ whole genome shotgun (WGS) entry which is preliminary data.</text>
</comment>
<dbReference type="Gene3D" id="3.30.9.10">
    <property type="entry name" value="D-Amino Acid Oxidase, subunit A, domain 2"/>
    <property type="match status" value="1"/>
</dbReference>